<keyword evidence="6" id="KW-1185">Reference proteome</keyword>
<dbReference type="GO" id="GO:0003924">
    <property type="term" value="F:GTPase activity"/>
    <property type="evidence" value="ECO:0007669"/>
    <property type="project" value="TreeGrafter"/>
</dbReference>
<evidence type="ECO:0000313" key="5">
    <source>
        <dbReference type="EMBL" id="CDF38314.1"/>
    </source>
</evidence>
<keyword evidence="1" id="KW-0547">Nucleotide-binding</keyword>
<accession>R7QJP3</accession>
<dbReference type="AlphaFoldDB" id="R7QJP3"/>
<dbReference type="InterPro" id="IPR027417">
    <property type="entry name" value="P-loop_NTPase"/>
</dbReference>
<dbReference type="RefSeq" id="XP_005718199.1">
    <property type="nucleotide sequence ID" value="XM_005718142.1"/>
</dbReference>
<protein>
    <recommendedName>
        <fullName evidence="4">CP-type G domain-containing protein</fullName>
    </recommendedName>
</protein>
<dbReference type="EMBL" id="HG001916">
    <property type="protein sequence ID" value="CDF38314.1"/>
    <property type="molecule type" value="Genomic_DNA"/>
</dbReference>
<dbReference type="GO" id="GO:0005739">
    <property type="term" value="C:mitochondrion"/>
    <property type="evidence" value="ECO:0007669"/>
    <property type="project" value="TreeGrafter"/>
</dbReference>
<dbReference type="InterPro" id="IPR006073">
    <property type="entry name" value="GTP-bd"/>
</dbReference>
<evidence type="ECO:0000259" key="4">
    <source>
        <dbReference type="PROSITE" id="PS51721"/>
    </source>
</evidence>
<dbReference type="PANTHER" id="PTHR45782:SF5">
    <property type="entry name" value="DAR GTPASE 3, CHLOROPLASTIC"/>
    <property type="match status" value="1"/>
</dbReference>
<dbReference type="Gramene" id="CDF38314">
    <property type="protein sequence ID" value="CDF38314"/>
    <property type="gene ID" value="CHC_T00000923001"/>
</dbReference>
<dbReference type="Gene3D" id="3.40.50.300">
    <property type="entry name" value="P-loop containing nucleotide triphosphate hydrolases"/>
    <property type="match status" value="1"/>
</dbReference>
<evidence type="ECO:0000256" key="3">
    <source>
        <dbReference type="SAM" id="MobiDB-lite"/>
    </source>
</evidence>
<evidence type="ECO:0000256" key="1">
    <source>
        <dbReference type="ARBA" id="ARBA00022741"/>
    </source>
</evidence>
<gene>
    <name evidence="5" type="ORF">CHC_T00000923001</name>
</gene>
<dbReference type="PANTHER" id="PTHR45782">
    <property type="entry name" value="MITOCHONDRIAL RIBOSOME-ASSOCIATED GTPASE 1"/>
    <property type="match status" value="1"/>
</dbReference>
<dbReference type="Proteomes" id="UP000012073">
    <property type="component" value="Unassembled WGS sequence"/>
</dbReference>
<dbReference type="InterPro" id="IPR019991">
    <property type="entry name" value="GTP-bd_ribosome_bgen"/>
</dbReference>
<evidence type="ECO:0000256" key="2">
    <source>
        <dbReference type="ARBA" id="ARBA00023134"/>
    </source>
</evidence>
<dbReference type="InterPro" id="IPR023179">
    <property type="entry name" value="GTP-bd_ortho_bundle_sf"/>
</dbReference>
<dbReference type="Pfam" id="PF01926">
    <property type="entry name" value="MMR_HSR1"/>
    <property type="match status" value="1"/>
</dbReference>
<dbReference type="PROSITE" id="PS51721">
    <property type="entry name" value="G_CP"/>
    <property type="match status" value="1"/>
</dbReference>
<dbReference type="CDD" id="cd01856">
    <property type="entry name" value="YlqF"/>
    <property type="match status" value="1"/>
</dbReference>
<dbReference type="OrthoDB" id="269151at2759"/>
<dbReference type="SUPFAM" id="SSF52540">
    <property type="entry name" value="P-loop containing nucleoside triphosphate hydrolases"/>
    <property type="match status" value="1"/>
</dbReference>
<dbReference type="OMA" id="VINRRDM"/>
<feature type="region of interest" description="Disordered" evidence="3">
    <location>
        <begin position="41"/>
        <end position="83"/>
    </location>
</feature>
<dbReference type="STRING" id="2769.R7QJP3"/>
<proteinExistence type="predicted"/>
<dbReference type="NCBIfam" id="TIGR03596">
    <property type="entry name" value="GTPase_YlqF"/>
    <property type="match status" value="1"/>
</dbReference>
<keyword evidence="2" id="KW-0342">GTP-binding</keyword>
<dbReference type="GeneID" id="17325928"/>
<dbReference type="PhylomeDB" id="R7QJP3"/>
<reference evidence="6" key="1">
    <citation type="journal article" date="2013" name="Proc. Natl. Acad. Sci. U.S.A.">
        <title>Genome structure and metabolic features in the red seaweed Chondrus crispus shed light on evolution of the Archaeplastida.</title>
        <authorList>
            <person name="Collen J."/>
            <person name="Porcel B."/>
            <person name="Carre W."/>
            <person name="Ball S.G."/>
            <person name="Chaparro C."/>
            <person name="Tonon T."/>
            <person name="Barbeyron T."/>
            <person name="Michel G."/>
            <person name="Noel B."/>
            <person name="Valentin K."/>
            <person name="Elias M."/>
            <person name="Artiguenave F."/>
            <person name="Arun A."/>
            <person name="Aury J.M."/>
            <person name="Barbosa-Neto J.F."/>
            <person name="Bothwell J.H."/>
            <person name="Bouget F.Y."/>
            <person name="Brillet L."/>
            <person name="Cabello-Hurtado F."/>
            <person name="Capella-Gutierrez S."/>
            <person name="Charrier B."/>
            <person name="Cladiere L."/>
            <person name="Cock J.M."/>
            <person name="Coelho S.M."/>
            <person name="Colleoni C."/>
            <person name="Czjzek M."/>
            <person name="Da Silva C."/>
            <person name="Delage L."/>
            <person name="Denoeud F."/>
            <person name="Deschamps P."/>
            <person name="Dittami S.M."/>
            <person name="Gabaldon T."/>
            <person name="Gachon C.M."/>
            <person name="Groisillier A."/>
            <person name="Herve C."/>
            <person name="Jabbari K."/>
            <person name="Katinka M."/>
            <person name="Kloareg B."/>
            <person name="Kowalczyk N."/>
            <person name="Labadie K."/>
            <person name="Leblanc C."/>
            <person name="Lopez P.J."/>
            <person name="McLachlan D.H."/>
            <person name="Meslet-Cladiere L."/>
            <person name="Moustafa A."/>
            <person name="Nehr Z."/>
            <person name="Nyvall Collen P."/>
            <person name="Panaud O."/>
            <person name="Partensky F."/>
            <person name="Poulain J."/>
            <person name="Rensing S.A."/>
            <person name="Rousvoal S."/>
            <person name="Samson G."/>
            <person name="Symeonidi A."/>
            <person name="Weissenbach J."/>
            <person name="Zambounis A."/>
            <person name="Wincker P."/>
            <person name="Boyen C."/>
        </authorList>
    </citation>
    <scope>NUCLEOTIDE SEQUENCE [LARGE SCALE GENOMIC DNA]</scope>
    <source>
        <strain evidence="6">cv. Stackhouse</strain>
    </source>
</reference>
<dbReference type="InterPro" id="IPR030378">
    <property type="entry name" value="G_CP_dom"/>
</dbReference>
<organism evidence="5 6">
    <name type="scientific">Chondrus crispus</name>
    <name type="common">Carrageen Irish moss</name>
    <name type="synonym">Polymorpha crispa</name>
    <dbReference type="NCBI Taxonomy" id="2769"/>
    <lineage>
        <taxon>Eukaryota</taxon>
        <taxon>Rhodophyta</taxon>
        <taxon>Florideophyceae</taxon>
        <taxon>Rhodymeniophycidae</taxon>
        <taxon>Gigartinales</taxon>
        <taxon>Gigartinaceae</taxon>
        <taxon>Chondrus</taxon>
    </lineage>
</organism>
<feature type="domain" description="CP-type G" evidence="4">
    <location>
        <begin position="104"/>
        <end position="268"/>
    </location>
</feature>
<dbReference type="FunFam" id="3.40.50.300:FF:001189">
    <property type="entry name" value="DAR GTPase 3 chloroplastic"/>
    <property type="match status" value="1"/>
</dbReference>
<dbReference type="GO" id="GO:0005525">
    <property type="term" value="F:GTP binding"/>
    <property type="evidence" value="ECO:0007669"/>
    <property type="project" value="UniProtKB-KW"/>
</dbReference>
<dbReference type="Gene3D" id="1.10.1580.10">
    <property type="match status" value="1"/>
</dbReference>
<evidence type="ECO:0000313" key="6">
    <source>
        <dbReference type="Proteomes" id="UP000012073"/>
    </source>
</evidence>
<name>R7QJP3_CHOCR</name>
<dbReference type="GO" id="GO:0032543">
    <property type="term" value="P:mitochondrial translation"/>
    <property type="evidence" value="ECO:0007669"/>
    <property type="project" value="TreeGrafter"/>
</dbReference>
<dbReference type="PRINTS" id="PR00326">
    <property type="entry name" value="GTP1OBG"/>
</dbReference>
<sequence>MSACNFCIAFNFVTTGVRLFRLAPPRGPSPRQLCHPIRRLHNTAPNGVPGTPRRTIVSASSSPPRERKAARPKRARNTAKGPLSHVGSFTPAIQWYPGHIAKAERTLKECIKMVDVVVEVRDCRIPLATAHPDVERWIGNRTRILAMNRADLAPEVARAQWRKHLVEQGEKVRFINAKQGRGVKELKKLAIDAGSFVNEKRTRKGLLPRPVRCLVIGYPNVGKSALINRLVGRKAAKSANKPGVTRNYQWVRISDTIELLDMPGIIPAKLERQESAVRLAICDDIGQAAYDAQVVAGLLVEELKRVCEEYDGYFEMRTLEERFKVSADGVSGEEFVALAAERLYQGNIERTAVRLLTEFRAGILGPVALEKPEMGGEAEGQ</sequence>
<dbReference type="KEGG" id="ccp:CHC_T00000923001"/>